<accession>A0A2S7SSS0</accession>
<dbReference type="InterPro" id="IPR029060">
    <property type="entry name" value="PIN-like_dom_sf"/>
</dbReference>
<evidence type="ECO:0000313" key="1">
    <source>
        <dbReference type="EMBL" id="PQJ09576.1"/>
    </source>
</evidence>
<dbReference type="RefSeq" id="WP_105040346.1">
    <property type="nucleotide sequence ID" value="NZ_PPSL01000005.1"/>
</dbReference>
<organism evidence="1 2">
    <name type="scientific">Flavipsychrobacter stenotrophus</name>
    <dbReference type="NCBI Taxonomy" id="2077091"/>
    <lineage>
        <taxon>Bacteria</taxon>
        <taxon>Pseudomonadati</taxon>
        <taxon>Bacteroidota</taxon>
        <taxon>Chitinophagia</taxon>
        <taxon>Chitinophagales</taxon>
        <taxon>Chitinophagaceae</taxon>
        <taxon>Flavipsychrobacter</taxon>
    </lineage>
</organism>
<dbReference type="OrthoDB" id="581665at2"/>
<name>A0A2S7SSS0_9BACT</name>
<dbReference type="InterPro" id="IPR021799">
    <property type="entry name" value="PIN-like_prokaryotic"/>
</dbReference>
<dbReference type="EMBL" id="PPSL01000005">
    <property type="protein sequence ID" value="PQJ09576.1"/>
    <property type="molecule type" value="Genomic_DNA"/>
</dbReference>
<dbReference type="AlphaFoldDB" id="A0A2S7SSS0"/>
<evidence type="ECO:0000313" key="2">
    <source>
        <dbReference type="Proteomes" id="UP000239872"/>
    </source>
</evidence>
<keyword evidence="2" id="KW-1185">Reference proteome</keyword>
<dbReference type="Pfam" id="PF11848">
    <property type="entry name" value="DUF3368"/>
    <property type="match status" value="1"/>
</dbReference>
<gene>
    <name evidence="1" type="ORF">CJD36_016690</name>
</gene>
<evidence type="ECO:0008006" key="3">
    <source>
        <dbReference type="Google" id="ProtNLM"/>
    </source>
</evidence>
<protein>
    <recommendedName>
        <fullName evidence="3">PIN domain-containing protein</fullName>
    </recommendedName>
</protein>
<proteinExistence type="predicted"/>
<comment type="caution">
    <text evidence="1">The sequence shown here is derived from an EMBL/GenBank/DDBJ whole genome shotgun (WGS) entry which is preliminary data.</text>
</comment>
<reference evidence="1 2" key="1">
    <citation type="submission" date="2018-01" db="EMBL/GenBank/DDBJ databases">
        <title>A novel member of the phylum Bacteroidetes isolated from glacier ice.</title>
        <authorList>
            <person name="Liu Q."/>
            <person name="Xin Y.-H."/>
        </authorList>
    </citation>
    <scope>NUCLEOTIDE SEQUENCE [LARGE SCALE GENOMIC DNA]</scope>
    <source>
        <strain evidence="1 2">RB1R16</strain>
    </source>
</reference>
<dbReference type="SUPFAM" id="SSF88723">
    <property type="entry name" value="PIN domain-like"/>
    <property type="match status" value="1"/>
</dbReference>
<dbReference type="Proteomes" id="UP000239872">
    <property type="component" value="Unassembled WGS sequence"/>
</dbReference>
<sequence length="191" mass="22075">MEIDVREFEKINIIDSCSLWNVISSALLLAATLNSKCFFSITKFVEYECLFKRRRGIDEKEQVLINKLQSLLTKQTVSSFNLSIADLQEVELMQNRKKLGLGELSSIAFAKRTNQVFLTDDQKARKFAKKILGNSRVQTTPHLYGWLLFNQHLNESDLSQILQEHISNNRPLAPYISEVHQECLRIKLMVN</sequence>